<evidence type="ECO:0000256" key="1">
    <source>
        <dbReference type="SAM" id="MobiDB-lite"/>
    </source>
</evidence>
<name>C4J0Q5_MAIZE</name>
<dbReference type="InParanoid" id="C4J0Q5"/>
<organism evidence="2">
    <name type="scientific">Zea mays</name>
    <name type="common">Maize</name>
    <dbReference type="NCBI Taxonomy" id="4577"/>
    <lineage>
        <taxon>Eukaryota</taxon>
        <taxon>Viridiplantae</taxon>
        <taxon>Streptophyta</taxon>
        <taxon>Embryophyta</taxon>
        <taxon>Tracheophyta</taxon>
        <taxon>Spermatophyta</taxon>
        <taxon>Magnoliopsida</taxon>
        <taxon>Liliopsida</taxon>
        <taxon>Poales</taxon>
        <taxon>Poaceae</taxon>
        <taxon>PACMAD clade</taxon>
        <taxon>Panicoideae</taxon>
        <taxon>Andropogonodae</taxon>
        <taxon>Andropogoneae</taxon>
        <taxon>Tripsacinae</taxon>
        <taxon>Zea</taxon>
    </lineage>
</organism>
<feature type="compositionally biased region" description="Low complexity" evidence="1">
    <location>
        <begin position="1"/>
        <end position="22"/>
    </location>
</feature>
<dbReference type="EMBL" id="CM007648">
    <property type="protein sequence ID" value="ONM16966.1"/>
    <property type="molecule type" value="Genomic_DNA"/>
</dbReference>
<gene>
    <name evidence="3" type="ORF">ZEAMMB73_Zm00001d003435</name>
</gene>
<evidence type="ECO:0000313" key="2">
    <source>
        <dbReference type="EMBL" id="ACR34755.1"/>
    </source>
</evidence>
<feature type="region of interest" description="Disordered" evidence="1">
    <location>
        <begin position="1"/>
        <end position="34"/>
    </location>
</feature>
<proteinExistence type="evidence at transcript level"/>
<evidence type="ECO:0000313" key="3">
    <source>
        <dbReference type="EMBL" id="ONM16966.1"/>
    </source>
</evidence>
<dbReference type="EMBL" id="BT084402">
    <property type="protein sequence ID" value="ACR34755.1"/>
    <property type="molecule type" value="mRNA"/>
</dbReference>
<protein>
    <submittedName>
        <fullName evidence="2">Uncharacterized protein</fullName>
    </submittedName>
</protein>
<reference evidence="3" key="2">
    <citation type="submission" date="2015-12" db="EMBL/GenBank/DDBJ databases">
        <title>Update maize B73 reference genome by single molecule sequencing technologies.</title>
        <authorList>
            <consortium name="Maize Genome Sequencing Project"/>
            <person name="Ware D."/>
        </authorList>
    </citation>
    <scope>NUCLEOTIDE SEQUENCE [LARGE SCALE GENOMIC DNA]</scope>
    <source>
        <tissue evidence="3">Seedling</tissue>
    </source>
</reference>
<sequence length="68" mass="6931">MNGSPASRLASSPAPRPDSSTAQRPAGLLQAGGRGSLPVFSRRADAAACRSSPELGFQIGDYLSVAIM</sequence>
<dbReference type="AlphaFoldDB" id="C4J0Q5"/>
<accession>C4J0Q5</accession>
<reference evidence="2" key="1">
    <citation type="journal article" date="2009" name="PLoS Genet.">
        <title>Sequencing, mapping, and analysis of 27,455 maize full-length cDNAs.</title>
        <authorList>
            <person name="Soderlund C."/>
            <person name="Descour A."/>
            <person name="Kudrna D."/>
            <person name="Bomhoff M."/>
            <person name="Boyd L."/>
            <person name="Currie J."/>
            <person name="Angelova A."/>
            <person name="Collura K."/>
            <person name="Wissotski M."/>
            <person name="Ashley E."/>
            <person name="Morrow D."/>
            <person name="Fernandes J."/>
            <person name="Walbot V."/>
            <person name="Yu Y."/>
        </authorList>
    </citation>
    <scope>NUCLEOTIDE SEQUENCE</scope>
    <source>
        <strain evidence="2">B73</strain>
    </source>
</reference>